<evidence type="ECO:0008006" key="3">
    <source>
        <dbReference type="Google" id="ProtNLM"/>
    </source>
</evidence>
<dbReference type="RefSeq" id="WP_141608623.1">
    <property type="nucleotide sequence ID" value="NZ_VIGC02000003.1"/>
</dbReference>
<dbReference type="AlphaFoldDB" id="A0A540VKY7"/>
<reference evidence="1 2" key="1">
    <citation type="submission" date="2019-06" db="EMBL/GenBank/DDBJ databases">
        <title>Genome sequence of Litorilinea aerophila BAA-2444.</title>
        <authorList>
            <person name="Maclea K.S."/>
            <person name="Maurais E.G."/>
            <person name="Iannazzi L.C."/>
        </authorList>
    </citation>
    <scope>NUCLEOTIDE SEQUENCE [LARGE SCALE GENOMIC DNA]</scope>
    <source>
        <strain evidence="1 2">ATCC BAA-2444</strain>
    </source>
</reference>
<dbReference type="InParanoid" id="A0A540VKY7"/>
<organism evidence="1 2">
    <name type="scientific">Litorilinea aerophila</name>
    <dbReference type="NCBI Taxonomy" id="1204385"/>
    <lineage>
        <taxon>Bacteria</taxon>
        <taxon>Bacillati</taxon>
        <taxon>Chloroflexota</taxon>
        <taxon>Caldilineae</taxon>
        <taxon>Caldilineales</taxon>
        <taxon>Caldilineaceae</taxon>
        <taxon>Litorilinea</taxon>
    </lineage>
</organism>
<evidence type="ECO:0000313" key="2">
    <source>
        <dbReference type="Proteomes" id="UP000317371"/>
    </source>
</evidence>
<protein>
    <recommendedName>
        <fullName evidence="3">PQQ-binding-like beta-propeller repeat protein</fullName>
    </recommendedName>
</protein>
<dbReference type="InterPro" id="IPR015943">
    <property type="entry name" value="WD40/YVTN_repeat-like_dom_sf"/>
</dbReference>
<dbReference type="OrthoDB" id="843723at2"/>
<dbReference type="Proteomes" id="UP000317371">
    <property type="component" value="Unassembled WGS sequence"/>
</dbReference>
<evidence type="ECO:0000313" key="1">
    <source>
        <dbReference type="EMBL" id="TQE97430.1"/>
    </source>
</evidence>
<name>A0A540VKY7_9CHLR</name>
<dbReference type="EMBL" id="VIGC01000003">
    <property type="protein sequence ID" value="TQE97430.1"/>
    <property type="molecule type" value="Genomic_DNA"/>
</dbReference>
<comment type="caution">
    <text evidence="1">The sequence shown here is derived from an EMBL/GenBank/DDBJ whole genome shotgun (WGS) entry which is preliminary data.</text>
</comment>
<dbReference type="Gene3D" id="2.130.10.10">
    <property type="entry name" value="YVTN repeat-like/Quinoprotein amine dehydrogenase"/>
    <property type="match status" value="2"/>
</dbReference>
<proteinExistence type="predicted"/>
<sequence>MSYQRVSQPCRNFNILGSTTVQDPRDRREKVVLSNFAAGATGNLILVDPESGQGESLPLPGDEGAWAVLNWQNERLLVGTCPRFGYLHSLDLRTRTWAEPLRDEHETYIWNLCQGSDGLIYGGTYPGCVLLRYDPAAHRLENLGRMSDNPDNLYSRMVYAIPGHILVTCGMAEMHLALWEIATGKVRRFGRPGAQVRAITDRFLCTESEGELAFYHLENLAPMAGDASLLPAESPPPYGGTRHRIPLADGRIFAVRGQEYYVMAPGEVRPQLRPIPTPRPPTRIMTLVADEQGRLWGSSSFGQTIFCYNPTSGETWNSQVVCDQGGEVYGMAWRNGRLFLSAYAGGDHVVYDPGRPWNQVDNENPRTLPREPAGPEPLLIRPEARSVIGPDGHFWTGWMARYGVYGGGLTRVDTATLAVTAWVDPVPGQAVVGLAADERFLYFTTGGEGNGLPPKTEPFHFVVWDPQGEIVWQHTFPAGRRPREVAAAGGRVWVAVDRELWGFDPARWAWEAVYPRAAACHHLLATPDGQRLLIFDEEGLWSLDVASGAQRQVSQLPGPVRAATFTPDGTLYFAHGPALYRLRPAL</sequence>
<dbReference type="SUPFAM" id="SSF50998">
    <property type="entry name" value="Quinoprotein alcohol dehydrogenase-like"/>
    <property type="match status" value="2"/>
</dbReference>
<keyword evidence="2" id="KW-1185">Reference proteome</keyword>
<gene>
    <name evidence="1" type="ORF">FKZ61_03175</name>
</gene>
<accession>A0A540VKY7</accession>
<dbReference type="InterPro" id="IPR011047">
    <property type="entry name" value="Quinoprotein_ADH-like_sf"/>
</dbReference>